<sequence length="176" mass="19467">MYKGDRTRWLSEMRHPELVAQYRFVRAKRRCEYWAEKSKIVYLCVRFIYEHYKVKYNTDIPARCKIGGGFKIRHLGGIVFNPGVEVGKNVDCLNGVLLGQIDSGAKAGTPIIGNDVFLGTNSIVVGKVKVGNDVLIAPGAYVNFDVPDHSIVIGNPGKIIPKENATEGYIASPVVE</sequence>
<organism evidence="5 6">
    <name type="scientific">Faecalibacterium prausnitzii</name>
    <dbReference type="NCBI Taxonomy" id="853"/>
    <lineage>
        <taxon>Bacteria</taxon>
        <taxon>Bacillati</taxon>
        <taxon>Bacillota</taxon>
        <taxon>Clostridia</taxon>
        <taxon>Eubacteriales</taxon>
        <taxon>Oscillospiraceae</taxon>
        <taxon>Faecalibacterium</taxon>
    </lineage>
</organism>
<protein>
    <submittedName>
        <fullName evidence="5">Serine acetyltransferase</fullName>
    </submittedName>
</protein>
<keyword evidence="4" id="KW-0012">Acyltransferase</keyword>
<dbReference type="InterPro" id="IPR045304">
    <property type="entry name" value="LbH_SAT"/>
</dbReference>
<keyword evidence="2 5" id="KW-0808">Transferase</keyword>
<dbReference type="InterPro" id="IPR018357">
    <property type="entry name" value="Hexapep_transf_CS"/>
</dbReference>
<dbReference type="Gene3D" id="2.160.10.10">
    <property type="entry name" value="Hexapeptide repeat proteins"/>
    <property type="match status" value="1"/>
</dbReference>
<accession>A0A329U8P4</accession>
<evidence type="ECO:0000256" key="4">
    <source>
        <dbReference type="ARBA" id="ARBA00023315"/>
    </source>
</evidence>
<dbReference type="GO" id="GO:0016746">
    <property type="term" value="F:acyltransferase activity"/>
    <property type="evidence" value="ECO:0007669"/>
    <property type="project" value="UniProtKB-KW"/>
</dbReference>
<dbReference type="PANTHER" id="PTHR42811">
    <property type="entry name" value="SERINE ACETYLTRANSFERASE"/>
    <property type="match status" value="1"/>
</dbReference>
<proteinExistence type="inferred from homology"/>
<dbReference type="AlphaFoldDB" id="A0A329U8P4"/>
<dbReference type="CDD" id="cd03354">
    <property type="entry name" value="LbH_SAT"/>
    <property type="match status" value="1"/>
</dbReference>
<keyword evidence="3" id="KW-0677">Repeat</keyword>
<dbReference type="EMBL" id="PRLD01000007">
    <property type="protein sequence ID" value="RAW57268.1"/>
    <property type="molecule type" value="Genomic_DNA"/>
</dbReference>
<dbReference type="SUPFAM" id="SSF51161">
    <property type="entry name" value="Trimeric LpxA-like enzymes"/>
    <property type="match status" value="1"/>
</dbReference>
<evidence type="ECO:0000313" key="5">
    <source>
        <dbReference type="EMBL" id="RAW57268.1"/>
    </source>
</evidence>
<dbReference type="InterPro" id="IPR011004">
    <property type="entry name" value="Trimer_LpxA-like_sf"/>
</dbReference>
<dbReference type="PROSITE" id="PS00101">
    <property type="entry name" value="HEXAPEP_TRANSFERASES"/>
    <property type="match status" value="1"/>
</dbReference>
<dbReference type="Proteomes" id="UP000251281">
    <property type="component" value="Unassembled WGS sequence"/>
</dbReference>
<evidence type="ECO:0000256" key="3">
    <source>
        <dbReference type="ARBA" id="ARBA00022737"/>
    </source>
</evidence>
<evidence type="ECO:0000313" key="6">
    <source>
        <dbReference type="Proteomes" id="UP000251281"/>
    </source>
</evidence>
<dbReference type="RefSeq" id="WP_112091070.1">
    <property type="nucleotide sequence ID" value="NZ_PRLD01000007.1"/>
</dbReference>
<comment type="similarity">
    <text evidence="1">Belongs to the transferase hexapeptide repeat family.</text>
</comment>
<name>A0A329U8P4_9FIRM</name>
<gene>
    <name evidence="5" type="ORF">C4N24_08620</name>
</gene>
<comment type="caution">
    <text evidence="5">The sequence shown here is derived from an EMBL/GenBank/DDBJ whole genome shotgun (WGS) entry which is preliminary data.</text>
</comment>
<dbReference type="Pfam" id="PF00132">
    <property type="entry name" value="Hexapep"/>
    <property type="match status" value="1"/>
</dbReference>
<evidence type="ECO:0000256" key="1">
    <source>
        <dbReference type="ARBA" id="ARBA00007274"/>
    </source>
</evidence>
<dbReference type="InterPro" id="IPR001451">
    <property type="entry name" value="Hexapep"/>
</dbReference>
<reference evidence="5 6" key="1">
    <citation type="submission" date="2018-02" db="EMBL/GenBank/DDBJ databases">
        <title>Complete genome sequencing of Faecalibacterium prausnitzii strains isolated from the human gut.</title>
        <authorList>
            <person name="Fitzgerald B.C."/>
            <person name="Shkoporov A.N."/>
            <person name="Ross P.R."/>
            <person name="Hill C."/>
        </authorList>
    </citation>
    <scope>NUCLEOTIDE SEQUENCE [LARGE SCALE GENOMIC DNA]</scope>
    <source>
        <strain evidence="5 6">APC923/51-1</strain>
    </source>
</reference>
<evidence type="ECO:0000256" key="2">
    <source>
        <dbReference type="ARBA" id="ARBA00022679"/>
    </source>
</evidence>